<evidence type="ECO:0008006" key="4">
    <source>
        <dbReference type="Google" id="ProtNLM"/>
    </source>
</evidence>
<dbReference type="PANTHER" id="PTHR28584">
    <property type="entry name" value="FAMILY WITH SEQUENCE SIMILARITY 228 MEMBER A"/>
    <property type="match status" value="1"/>
</dbReference>
<keyword evidence="3" id="KW-1185">Reference proteome</keyword>
<organism evidence="2 3">
    <name type="scientific">Bambusicola thoracicus</name>
    <name type="common">Chinese bamboo-partridge</name>
    <name type="synonym">Perdix thoracica</name>
    <dbReference type="NCBI Taxonomy" id="9083"/>
    <lineage>
        <taxon>Eukaryota</taxon>
        <taxon>Metazoa</taxon>
        <taxon>Chordata</taxon>
        <taxon>Craniata</taxon>
        <taxon>Vertebrata</taxon>
        <taxon>Euteleostomi</taxon>
        <taxon>Archelosauria</taxon>
        <taxon>Archosauria</taxon>
        <taxon>Dinosauria</taxon>
        <taxon>Saurischia</taxon>
        <taxon>Theropoda</taxon>
        <taxon>Coelurosauria</taxon>
        <taxon>Aves</taxon>
        <taxon>Neognathae</taxon>
        <taxon>Galloanserae</taxon>
        <taxon>Galliformes</taxon>
        <taxon>Phasianidae</taxon>
        <taxon>Perdicinae</taxon>
        <taxon>Bambusicola</taxon>
    </lineage>
</organism>
<accession>A0A2P4SF94</accession>
<dbReference type="EMBL" id="PPHD01055250">
    <property type="protein sequence ID" value="POI22746.1"/>
    <property type="molecule type" value="Genomic_DNA"/>
</dbReference>
<evidence type="ECO:0000256" key="1">
    <source>
        <dbReference type="ARBA" id="ARBA00007753"/>
    </source>
</evidence>
<evidence type="ECO:0000313" key="2">
    <source>
        <dbReference type="EMBL" id="POI22746.1"/>
    </source>
</evidence>
<dbReference type="OrthoDB" id="9905773at2759"/>
<sequence length="182" mass="21551">LSCLESKYCADLPEKPHMLVLVEASRCPTAPARSNTANAFDCSRFFGKTNTSRFWLTQKDFYHVKAAPDESTDIITSAQSVLDRENYFVKEVDRYLRHHDFLNLRKKEILYKKWLEDVSEPLLWKIEDKMDSQSREEIQKRREEQLSLYLNYCKKKRFHNSAFCISDLDIKSNKGSQIIYHK</sequence>
<comment type="caution">
    <text evidence="2">The sequence shown here is derived from an EMBL/GenBank/DDBJ whole genome shotgun (WGS) entry which is preliminary data.</text>
</comment>
<name>A0A2P4SF94_BAMTH</name>
<protein>
    <recommendedName>
        <fullName evidence="4">Family with sequence similarity 228 member B</fullName>
    </recommendedName>
</protein>
<reference evidence="2 3" key="1">
    <citation type="submission" date="2018-01" db="EMBL/GenBank/DDBJ databases">
        <title>Comparison of the Chinese Bamboo Partridge and Red Junglefowl genome sequences highlights the importance of demography in genome evolution.</title>
        <authorList>
            <person name="Tiley G.P."/>
            <person name="Kimball R.T."/>
            <person name="Braun E.L."/>
            <person name="Burleigh J.G."/>
        </authorList>
    </citation>
    <scope>NUCLEOTIDE SEQUENCE [LARGE SCALE GENOMIC DNA]</scope>
    <source>
        <strain evidence="2">RTK389</strain>
        <tissue evidence="2">Blood</tissue>
    </source>
</reference>
<feature type="non-terminal residue" evidence="2">
    <location>
        <position position="1"/>
    </location>
</feature>
<proteinExistence type="inferred from homology"/>
<dbReference type="PANTHER" id="PTHR28584:SF1">
    <property type="entry name" value="PROTEIN FAM228B"/>
    <property type="match status" value="1"/>
</dbReference>
<dbReference type="AlphaFoldDB" id="A0A2P4SF94"/>
<evidence type="ECO:0000313" key="3">
    <source>
        <dbReference type="Proteomes" id="UP000237246"/>
    </source>
</evidence>
<gene>
    <name evidence="2" type="ORF">CIB84_013505</name>
</gene>
<comment type="similarity">
    <text evidence="1">Belongs to the FAM228 family.</text>
</comment>
<dbReference type="Proteomes" id="UP000237246">
    <property type="component" value="Unassembled WGS sequence"/>
</dbReference>
<dbReference type="InterPro" id="IPR040046">
    <property type="entry name" value="FAM228"/>
</dbReference>